<protein>
    <submittedName>
        <fullName evidence="1">Uncharacterized protein</fullName>
    </submittedName>
</protein>
<organism evidence="1 2">
    <name type="scientific">OM182 bacterium</name>
    <dbReference type="NCBI Taxonomy" id="2510334"/>
    <lineage>
        <taxon>Bacteria</taxon>
        <taxon>Pseudomonadati</taxon>
        <taxon>Pseudomonadota</taxon>
        <taxon>Gammaproteobacteria</taxon>
        <taxon>OMG group</taxon>
        <taxon>OM182 clade</taxon>
    </lineage>
</organism>
<sequence>MNESKNHLADVWEITRRHISGEVQGHNQPSLDFHAPDFRTDVGAMRYDLEDLSGISNDREKSQHDSFGAFSWIKIIVAQVCPNDLTEEEYAALELNILKLTAIWAHNCNLRIKTFIEYFETINDDYVTNYILGMKLVEKYSEFGIDDEQATWLSAKLSRSELETMMNQDLTPLFRKENIDAVRYQKDKLEWLQAIKTILGGIT</sequence>
<gene>
    <name evidence="1" type="ORF">EVA68_06105</name>
</gene>
<dbReference type="AlphaFoldDB" id="A0A520S015"/>
<dbReference type="EMBL" id="SHAG01000025">
    <property type="protein sequence ID" value="RZO75764.1"/>
    <property type="molecule type" value="Genomic_DNA"/>
</dbReference>
<proteinExistence type="predicted"/>
<evidence type="ECO:0000313" key="2">
    <source>
        <dbReference type="Proteomes" id="UP000316199"/>
    </source>
</evidence>
<comment type="caution">
    <text evidence="1">The sequence shown here is derived from an EMBL/GenBank/DDBJ whole genome shotgun (WGS) entry which is preliminary data.</text>
</comment>
<evidence type="ECO:0000313" key="1">
    <source>
        <dbReference type="EMBL" id="RZO75764.1"/>
    </source>
</evidence>
<dbReference type="Proteomes" id="UP000316199">
    <property type="component" value="Unassembled WGS sequence"/>
</dbReference>
<accession>A0A520S015</accession>
<reference evidence="1 2" key="1">
    <citation type="submission" date="2019-02" db="EMBL/GenBank/DDBJ databases">
        <title>Prokaryotic population dynamics and viral predation in marine succession experiment using metagenomics: the confinement effect.</title>
        <authorList>
            <person name="Haro-Moreno J.M."/>
            <person name="Rodriguez-Valera F."/>
            <person name="Lopez-Perez M."/>
        </authorList>
    </citation>
    <scope>NUCLEOTIDE SEQUENCE [LARGE SCALE GENOMIC DNA]</scope>
    <source>
        <strain evidence="1">MED-G157</strain>
    </source>
</reference>
<name>A0A520S015_9GAMM</name>